<organism evidence="1 2">
    <name type="scientific">Blomia tropicalis</name>
    <name type="common">Mite</name>
    <dbReference type="NCBI Taxonomy" id="40697"/>
    <lineage>
        <taxon>Eukaryota</taxon>
        <taxon>Metazoa</taxon>
        <taxon>Ecdysozoa</taxon>
        <taxon>Arthropoda</taxon>
        <taxon>Chelicerata</taxon>
        <taxon>Arachnida</taxon>
        <taxon>Acari</taxon>
        <taxon>Acariformes</taxon>
        <taxon>Sarcoptiformes</taxon>
        <taxon>Astigmata</taxon>
        <taxon>Glycyphagoidea</taxon>
        <taxon>Echimyopodidae</taxon>
        <taxon>Blomia</taxon>
    </lineage>
</organism>
<reference evidence="1" key="1">
    <citation type="submission" date="2022-12" db="EMBL/GenBank/DDBJ databases">
        <title>Genome assemblies of Blomia tropicalis.</title>
        <authorList>
            <person name="Cui Y."/>
        </authorList>
    </citation>
    <scope>NUCLEOTIDE SEQUENCE</scope>
    <source>
        <tissue evidence="1">Adult mites</tissue>
    </source>
</reference>
<dbReference type="EMBL" id="JAPWDV010000001">
    <property type="protein sequence ID" value="KAJ6223019.1"/>
    <property type="molecule type" value="Genomic_DNA"/>
</dbReference>
<dbReference type="Proteomes" id="UP001142055">
    <property type="component" value="Chromosome 1"/>
</dbReference>
<keyword evidence="2" id="KW-1185">Reference proteome</keyword>
<comment type="caution">
    <text evidence="1">The sequence shown here is derived from an EMBL/GenBank/DDBJ whole genome shotgun (WGS) entry which is preliminary data.</text>
</comment>
<evidence type="ECO:0000313" key="2">
    <source>
        <dbReference type="Proteomes" id="UP001142055"/>
    </source>
</evidence>
<protein>
    <submittedName>
        <fullName evidence="1">Uncharacterized protein</fullName>
    </submittedName>
</protein>
<accession>A0A9Q0MC61</accession>
<gene>
    <name evidence="1" type="ORF">RDWZM_001564</name>
</gene>
<sequence>MSSSKSMFAASIVKRGRIASSWNGITSIEHLQPIEVAAVRTATKSTKKSFSLLLLILLLVNWNMIGESVSAPTNTRYLYNLRNFTCINDPVTIDEDFNIKVNLTAKLSTILAQLFHIKDLVEEHHIKIKNDKFENSARDVGGPYISNIPKELNATVLFTLINNYIPKILVELYQEQIRSINETDKYGYMFNITEIFNKIKDWLSNIHRVMRIHSFKLDCEQLSNALGNDTLPKDYRNAEDFYASLLMHKLNNTLNYVGAALNKAIDNRKKADNDVLRSIEVERMIQRINQKPLRDQWENVDKLPMLRGRHFRHNRFIRF</sequence>
<name>A0A9Q0MC61_BLOTA</name>
<dbReference type="AlphaFoldDB" id="A0A9Q0MC61"/>
<evidence type="ECO:0000313" key="1">
    <source>
        <dbReference type="EMBL" id="KAJ6223019.1"/>
    </source>
</evidence>
<proteinExistence type="predicted"/>